<keyword evidence="11" id="KW-0131">Cell cycle</keyword>
<dbReference type="KEGG" id="apln:108735643"/>
<comment type="subcellular location">
    <subcellularLocation>
        <location evidence="13">Nucleus</location>
    </subcellularLocation>
</comment>
<dbReference type="SUPFAM" id="SSF88697">
    <property type="entry name" value="PUA domain-like"/>
    <property type="match status" value="1"/>
</dbReference>
<dbReference type="InterPro" id="IPR021991">
    <property type="entry name" value="TTD_dom"/>
</dbReference>
<evidence type="ECO:0000256" key="4">
    <source>
        <dbReference type="ARBA" id="ARBA00022679"/>
    </source>
</evidence>
<evidence type="ECO:0000256" key="5">
    <source>
        <dbReference type="ARBA" id="ARBA00022723"/>
    </source>
</evidence>
<evidence type="ECO:0000256" key="1">
    <source>
        <dbReference type="ARBA" id="ARBA00000900"/>
    </source>
</evidence>
<dbReference type="GO" id="GO:0005634">
    <property type="term" value="C:nucleus"/>
    <property type="evidence" value="ECO:0007669"/>
    <property type="project" value="UniProtKB-SubCell"/>
</dbReference>
<dbReference type="SMART" id="SM00466">
    <property type="entry name" value="SRA"/>
    <property type="match status" value="1"/>
</dbReference>
<keyword evidence="8" id="KW-0862">Zinc</keyword>
<dbReference type="UniPathway" id="UPA00143"/>
<dbReference type="CDD" id="cd20387">
    <property type="entry name" value="Tudor_UHRF_rpt1"/>
    <property type="match status" value="1"/>
</dbReference>
<dbReference type="Gene3D" id="3.10.20.90">
    <property type="entry name" value="Phosphatidylinositol 3-kinase Catalytic Subunit, Chain A, domain 1"/>
    <property type="match status" value="1"/>
</dbReference>
<evidence type="ECO:0000256" key="7">
    <source>
        <dbReference type="ARBA" id="ARBA00022786"/>
    </source>
</evidence>
<dbReference type="EC" id="2.3.2.27" evidence="3"/>
<dbReference type="InterPro" id="IPR001841">
    <property type="entry name" value="Znf_RING"/>
</dbReference>
<sequence length="738" mass="85175">MYIKIRDINAKPEENDIFIDISKTSKIEQIKKKIEEERGIKINCQRLLYKGKQLENDLRVFDYDVQLNDVIQLVIRSEEHINKSTDNKKKEEGPSNSTDIVREERKKVDSKYFKVGDLVDAHDPEYTAWFEGILVAVWENNVGLQSTLNNEDVLFQIKLENFEHFADLEVEFKDIRPRSYYTYKRSELKKGMKVLVNYNIDAPDKRGFWYNCILTNVAKEEIKGNILVGGEQAAINDCVIKFPDEIMRIETSCLLTEKKTQDFKVAPLRKYNYRCINCKDNKKRKCKECGCRICGLKNNPELIILCDECNYGHHTKCLLPPLEKVPEEDWFCPTCKVDENEIVKAGEKLKFSKKKAKMASSKNTNSNRDWGRGMACVGRTKECTIVPKNHYGPIPGVEVGTSWKFRLQVSEAGVHRPHVAGIHGRETDGAYSLVLSGGYEDDVDLGDEFYYTGSGGRDLSGNKRVSGQSCDQSLTRMNKALALNCNAEFNDIKGASAKDWRNGKPVRVVRNFKLGKYSKYAPREGNRYDGIYKVVKYYPEKGKSGFVVWKYLLRRDDPFPAPWSKNGKELDMLYPPGYTELEEWKKKESDEIKNAKKIETKGAKRPGKKIPELTTMFKKYKQEPYILEPELIKLINQDDQNLKLWSECRQFLSEGKQKFLSKVEELFLCICCQDIVYLPITTKCKHNMCQDCLKRSFSAEIYTCPCCRSDLGRKYKITVNEPLTSALKLLFPGYTQNR</sequence>
<dbReference type="PRINTS" id="PR00348">
    <property type="entry name" value="UBIQUITIN"/>
</dbReference>
<evidence type="ECO:0000256" key="10">
    <source>
        <dbReference type="ARBA" id="ARBA00023242"/>
    </source>
</evidence>
<evidence type="ECO:0000256" key="3">
    <source>
        <dbReference type="ARBA" id="ARBA00012483"/>
    </source>
</evidence>
<dbReference type="Pfam" id="PF12148">
    <property type="entry name" value="TTD"/>
    <property type="match status" value="1"/>
</dbReference>
<evidence type="ECO:0000259" key="16">
    <source>
        <dbReference type="PROSITE" id="PS50089"/>
    </source>
</evidence>
<dbReference type="PROSITE" id="PS50053">
    <property type="entry name" value="UBIQUITIN_2"/>
    <property type="match status" value="1"/>
</dbReference>
<dbReference type="InterPro" id="IPR001965">
    <property type="entry name" value="Znf_PHD"/>
</dbReference>
<dbReference type="SMART" id="SM00184">
    <property type="entry name" value="RING"/>
    <property type="match status" value="2"/>
</dbReference>
<dbReference type="SUPFAM" id="SSF54236">
    <property type="entry name" value="Ubiquitin-like"/>
    <property type="match status" value="1"/>
</dbReference>
<dbReference type="Proteomes" id="UP000192223">
    <property type="component" value="Unplaced"/>
</dbReference>
<dbReference type="Pfam" id="PF02182">
    <property type="entry name" value="SAD_SRA"/>
    <property type="match status" value="1"/>
</dbReference>
<dbReference type="Gene3D" id="2.30.30.1150">
    <property type="match status" value="1"/>
</dbReference>
<dbReference type="PANTHER" id="PTHR14140:SF45">
    <property type="entry name" value="RING-TYPE E3 UBIQUITIN TRANSFERASE"/>
    <property type="match status" value="1"/>
</dbReference>
<dbReference type="PROSITE" id="PS00518">
    <property type="entry name" value="ZF_RING_1"/>
    <property type="match status" value="1"/>
</dbReference>
<comment type="catalytic activity">
    <reaction evidence="1">
        <text>S-ubiquitinyl-[E2 ubiquitin-conjugating enzyme]-L-cysteine + [acceptor protein]-L-lysine = [E2 ubiquitin-conjugating enzyme]-L-cysteine + N(6)-ubiquitinyl-[acceptor protein]-L-lysine.</text>
        <dbReference type="EC" id="2.3.2.27"/>
    </reaction>
</comment>
<evidence type="ECO:0000256" key="9">
    <source>
        <dbReference type="ARBA" id="ARBA00023125"/>
    </source>
</evidence>
<dbReference type="GO" id="GO:0008270">
    <property type="term" value="F:zinc ion binding"/>
    <property type="evidence" value="ECO:0007669"/>
    <property type="project" value="UniProtKB-KW"/>
</dbReference>
<dbReference type="PROSITE" id="PS51015">
    <property type="entry name" value="YDG"/>
    <property type="match status" value="1"/>
</dbReference>
<dbReference type="FunFam" id="3.30.40.10:FF:000066">
    <property type="entry name" value="E3 ubiquitin-protein ligase UHRF2 isoform X1"/>
    <property type="match status" value="1"/>
</dbReference>
<evidence type="ECO:0000313" key="19">
    <source>
        <dbReference type="RefSeq" id="XP_025830555.1"/>
    </source>
</evidence>
<dbReference type="RefSeq" id="XP_025830555.1">
    <property type="nucleotide sequence ID" value="XM_025974770.1"/>
</dbReference>
<dbReference type="CDD" id="cd15543">
    <property type="entry name" value="PHD_RSF1"/>
    <property type="match status" value="1"/>
</dbReference>
<reference evidence="19 20" key="1">
    <citation type="submission" date="2025-04" db="UniProtKB">
        <authorList>
            <consortium name="RefSeq"/>
        </authorList>
    </citation>
    <scope>IDENTIFICATION</scope>
    <source>
        <tissue evidence="19 20">Entire body</tissue>
    </source>
</reference>
<dbReference type="InterPro" id="IPR019956">
    <property type="entry name" value="Ubiquitin_dom"/>
</dbReference>
<dbReference type="InterPro" id="IPR019787">
    <property type="entry name" value="Znf_PHD-finger"/>
</dbReference>
<dbReference type="SUPFAM" id="SSF57903">
    <property type="entry name" value="FYVE/PHD zinc finger"/>
    <property type="match status" value="1"/>
</dbReference>
<evidence type="ECO:0000313" key="18">
    <source>
        <dbReference type="Proteomes" id="UP000192223"/>
    </source>
</evidence>
<evidence type="ECO:0000256" key="13">
    <source>
        <dbReference type="PROSITE-ProRule" id="PRU00358"/>
    </source>
</evidence>
<dbReference type="Pfam" id="PF00628">
    <property type="entry name" value="PHD"/>
    <property type="match status" value="1"/>
</dbReference>
<dbReference type="InterPro" id="IPR011011">
    <property type="entry name" value="Znf_FYVE_PHD"/>
</dbReference>
<dbReference type="OrthoDB" id="2270193at2759"/>
<dbReference type="InterPro" id="IPR036987">
    <property type="entry name" value="SRA-YDG_sf"/>
</dbReference>
<keyword evidence="5" id="KW-0479">Metal-binding</keyword>
<dbReference type="Pfam" id="PF00240">
    <property type="entry name" value="ubiquitin"/>
    <property type="match status" value="1"/>
</dbReference>
<feature type="domain" description="PHD-type" evidence="14">
    <location>
        <begin position="272"/>
        <end position="338"/>
    </location>
</feature>
<dbReference type="PROSITE" id="PS50016">
    <property type="entry name" value="ZF_PHD_2"/>
    <property type="match status" value="1"/>
</dbReference>
<dbReference type="InterPro" id="IPR029071">
    <property type="entry name" value="Ubiquitin-like_domsf"/>
</dbReference>
<evidence type="ECO:0000256" key="12">
    <source>
        <dbReference type="PROSITE-ProRule" id="PRU00175"/>
    </source>
</evidence>
<dbReference type="RefSeq" id="XP_025830558.1">
    <property type="nucleotide sequence ID" value="XM_025974773.1"/>
</dbReference>
<dbReference type="Gene3D" id="2.30.280.10">
    <property type="entry name" value="SRA-YDG"/>
    <property type="match status" value="1"/>
</dbReference>
<dbReference type="PROSITE" id="PS50089">
    <property type="entry name" value="ZF_RING_2"/>
    <property type="match status" value="1"/>
</dbReference>
<dbReference type="SMART" id="SM00249">
    <property type="entry name" value="PHD"/>
    <property type="match status" value="1"/>
</dbReference>
<evidence type="ECO:0000313" key="20">
    <source>
        <dbReference type="RefSeq" id="XP_025830558.1"/>
    </source>
</evidence>
<comment type="pathway">
    <text evidence="2">Protein modification; protein ubiquitination.</text>
</comment>
<dbReference type="AlphaFoldDB" id="A0A7F5R4R6"/>
<keyword evidence="7" id="KW-0833">Ubl conjugation pathway</keyword>
<dbReference type="Gene3D" id="3.30.40.10">
    <property type="entry name" value="Zinc/RING finger domain, C3HC4 (zinc finger)"/>
    <property type="match status" value="1"/>
</dbReference>
<feature type="domain" description="YDG" evidence="17">
    <location>
        <begin position="392"/>
        <end position="555"/>
    </location>
</feature>
<dbReference type="Gene3D" id="2.30.30.140">
    <property type="match status" value="1"/>
</dbReference>
<dbReference type="FunFam" id="2.30.280.10:FF:000001">
    <property type="entry name" value="E3 ubiquitin-protein ligase UHRF1 isoform 1"/>
    <property type="match status" value="1"/>
</dbReference>
<keyword evidence="18" id="KW-1185">Reference proteome</keyword>
<keyword evidence="6 12" id="KW-0863">Zinc-finger</keyword>
<dbReference type="SUPFAM" id="SSF57850">
    <property type="entry name" value="RING/U-box"/>
    <property type="match status" value="1"/>
</dbReference>
<dbReference type="GeneID" id="108735643"/>
<dbReference type="InterPro" id="IPR013083">
    <property type="entry name" value="Znf_RING/FYVE/PHD"/>
</dbReference>
<dbReference type="SMART" id="SM00213">
    <property type="entry name" value="UBQ"/>
    <property type="match status" value="1"/>
</dbReference>
<evidence type="ECO:0000256" key="8">
    <source>
        <dbReference type="ARBA" id="ARBA00022833"/>
    </source>
</evidence>
<feature type="domain" description="RING-type" evidence="16">
    <location>
        <begin position="669"/>
        <end position="708"/>
    </location>
</feature>
<accession>A0A7F5R4R6</accession>
<dbReference type="InterPro" id="IPR015947">
    <property type="entry name" value="PUA-like_sf"/>
</dbReference>
<evidence type="ECO:0000259" key="14">
    <source>
        <dbReference type="PROSITE" id="PS50016"/>
    </source>
</evidence>
<dbReference type="InterPro" id="IPR045134">
    <property type="entry name" value="UHRF1/2-like"/>
</dbReference>
<evidence type="ECO:0000259" key="15">
    <source>
        <dbReference type="PROSITE" id="PS50053"/>
    </source>
</evidence>
<dbReference type="PANTHER" id="PTHR14140">
    <property type="entry name" value="E3 UBIQUITIN-PROTEIN LIGASE UHRF-RELATED"/>
    <property type="match status" value="1"/>
</dbReference>
<evidence type="ECO:0000256" key="6">
    <source>
        <dbReference type="ARBA" id="ARBA00022771"/>
    </source>
</evidence>
<dbReference type="GO" id="GO:0016567">
    <property type="term" value="P:protein ubiquitination"/>
    <property type="evidence" value="ECO:0007669"/>
    <property type="project" value="UniProtKB-UniPathway"/>
</dbReference>
<dbReference type="GO" id="GO:0061630">
    <property type="term" value="F:ubiquitin protein ligase activity"/>
    <property type="evidence" value="ECO:0007669"/>
    <property type="project" value="UniProtKB-EC"/>
</dbReference>
<protein>
    <recommendedName>
        <fullName evidence="3">RING-type E3 ubiquitin transferase</fullName>
        <ecNumber evidence="3">2.3.2.27</ecNumber>
    </recommendedName>
</protein>
<keyword evidence="4" id="KW-0808">Transferase</keyword>
<evidence type="ECO:0000259" key="17">
    <source>
        <dbReference type="PROSITE" id="PS51015"/>
    </source>
</evidence>
<dbReference type="GO" id="GO:0044027">
    <property type="term" value="P:negative regulation of gene expression via chromosomal CpG island methylation"/>
    <property type="evidence" value="ECO:0007669"/>
    <property type="project" value="TreeGrafter"/>
</dbReference>
<dbReference type="InterPro" id="IPR000626">
    <property type="entry name" value="Ubiquitin-like_dom"/>
</dbReference>
<keyword evidence="10 13" id="KW-0539">Nucleus</keyword>
<dbReference type="InterPro" id="IPR003105">
    <property type="entry name" value="SRA_YDG"/>
</dbReference>
<gene>
    <name evidence="19 20" type="primary">LOC108735643</name>
</gene>
<evidence type="ECO:0000256" key="2">
    <source>
        <dbReference type="ARBA" id="ARBA00004906"/>
    </source>
</evidence>
<organism evidence="18 20">
    <name type="scientific">Agrilus planipennis</name>
    <name type="common">Emerald ash borer</name>
    <name type="synonym">Agrilus marcopoli</name>
    <dbReference type="NCBI Taxonomy" id="224129"/>
    <lineage>
        <taxon>Eukaryota</taxon>
        <taxon>Metazoa</taxon>
        <taxon>Ecdysozoa</taxon>
        <taxon>Arthropoda</taxon>
        <taxon>Hexapoda</taxon>
        <taxon>Insecta</taxon>
        <taxon>Pterygota</taxon>
        <taxon>Neoptera</taxon>
        <taxon>Endopterygota</taxon>
        <taxon>Coleoptera</taxon>
        <taxon>Polyphaga</taxon>
        <taxon>Elateriformia</taxon>
        <taxon>Buprestoidea</taxon>
        <taxon>Buprestidae</taxon>
        <taxon>Agrilinae</taxon>
        <taxon>Agrilus</taxon>
    </lineage>
</organism>
<evidence type="ECO:0000256" key="11">
    <source>
        <dbReference type="ARBA" id="ARBA00023306"/>
    </source>
</evidence>
<proteinExistence type="predicted"/>
<feature type="domain" description="Ubiquitin-like" evidence="15">
    <location>
        <begin position="1"/>
        <end position="76"/>
    </location>
</feature>
<dbReference type="GO" id="GO:0003677">
    <property type="term" value="F:DNA binding"/>
    <property type="evidence" value="ECO:0007669"/>
    <property type="project" value="UniProtKB-KW"/>
</dbReference>
<dbReference type="InterPro" id="IPR017907">
    <property type="entry name" value="Znf_RING_CS"/>
</dbReference>
<name>A0A7F5R4R6_AGRPL</name>
<keyword evidence="9" id="KW-0238">DNA-binding</keyword>